<protein>
    <submittedName>
        <fullName evidence="1">Unplaced genomic scaffold K443scaffold_165, whole genome shotgun sequence</fullName>
    </submittedName>
</protein>
<dbReference type="Proteomes" id="UP000054477">
    <property type="component" value="Unassembled WGS sequence"/>
</dbReference>
<evidence type="ECO:0000313" key="1">
    <source>
        <dbReference type="EMBL" id="KIJ97187.1"/>
    </source>
</evidence>
<proteinExistence type="predicted"/>
<reference evidence="2" key="2">
    <citation type="submission" date="2015-01" db="EMBL/GenBank/DDBJ databases">
        <title>Evolutionary Origins and Diversification of the Mycorrhizal Mutualists.</title>
        <authorList>
            <consortium name="DOE Joint Genome Institute"/>
            <consortium name="Mycorrhizal Genomics Consortium"/>
            <person name="Kohler A."/>
            <person name="Kuo A."/>
            <person name="Nagy L.G."/>
            <person name="Floudas D."/>
            <person name="Copeland A."/>
            <person name="Barry K.W."/>
            <person name="Cichocki N."/>
            <person name="Veneault-Fourrey C."/>
            <person name="LaButti K."/>
            <person name="Lindquist E.A."/>
            <person name="Lipzen A."/>
            <person name="Lundell T."/>
            <person name="Morin E."/>
            <person name="Murat C."/>
            <person name="Riley R."/>
            <person name="Ohm R."/>
            <person name="Sun H."/>
            <person name="Tunlid A."/>
            <person name="Henrissat B."/>
            <person name="Grigoriev I.V."/>
            <person name="Hibbett D.S."/>
            <person name="Martin F."/>
        </authorList>
    </citation>
    <scope>NUCLEOTIDE SEQUENCE [LARGE SCALE GENOMIC DNA]</scope>
    <source>
        <strain evidence="2">LaAM-08-1</strain>
    </source>
</reference>
<reference evidence="1 2" key="1">
    <citation type="submission" date="2014-04" db="EMBL/GenBank/DDBJ databases">
        <authorList>
            <consortium name="DOE Joint Genome Institute"/>
            <person name="Kuo A."/>
            <person name="Kohler A."/>
            <person name="Nagy L.G."/>
            <person name="Floudas D."/>
            <person name="Copeland A."/>
            <person name="Barry K.W."/>
            <person name="Cichocki N."/>
            <person name="Veneault-Fourrey C."/>
            <person name="LaButti K."/>
            <person name="Lindquist E.A."/>
            <person name="Lipzen A."/>
            <person name="Lundell T."/>
            <person name="Morin E."/>
            <person name="Murat C."/>
            <person name="Sun H."/>
            <person name="Tunlid A."/>
            <person name="Henrissat B."/>
            <person name="Grigoriev I.V."/>
            <person name="Hibbett D.S."/>
            <person name="Martin F."/>
            <person name="Nordberg H.P."/>
            <person name="Cantor M.N."/>
            <person name="Hua S.X."/>
        </authorList>
    </citation>
    <scope>NUCLEOTIDE SEQUENCE [LARGE SCALE GENOMIC DNA]</scope>
    <source>
        <strain evidence="1 2">LaAM-08-1</strain>
    </source>
</reference>
<name>A0A0C9XM54_9AGAR</name>
<keyword evidence="2" id="KW-1185">Reference proteome</keyword>
<sequence length="87" mass="9643">MQHVIPRAPSSTKTTRRGVLVRVFTRSTSALHGSAHSTKSLGCTPSVPLARRSCTYHSTLYSTKRLLDYILDQVLCLRTTSRTPKQG</sequence>
<dbReference type="HOGENOM" id="CLU_2483692_0_0_1"/>
<accession>A0A0C9XM54</accession>
<gene>
    <name evidence="1" type="ORF">K443DRAFT_258572</name>
</gene>
<dbReference type="EMBL" id="KN838700">
    <property type="protein sequence ID" value="KIJ97187.1"/>
    <property type="molecule type" value="Genomic_DNA"/>
</dbReference>
<organism evidence="1 2">
    <name type="scientific">Laccaria amethystina LaAM-08-1</name>
    <dbReference type="NCBI Taxonomy" id="1095629"/>
    <lineage>
        <taxon>Eukaryota</taxon>
        <taxon>Fungi</taxon>
        <taxon>Dikarya</taxon>
        <taxon>Basidiomycota</taxon>
        <taxon>Agaricomycotina</taxon>
        <taxon>Agaricomycetes</taxon>
        <taxon>Agaricomycetidae</taxon>
        <taxon>Agaricales</taxon>
        <taxon>Agaricineae</taxon>
        <taxon>Hydnangiaceae</taxon>
        <taxon>Laccaria</taxon>
    </lineage>
</organism>
<dbReference type="AlphaFoldDB" id="A0A0C9XM54"/>
<evidence type="ECO:0000313" key="2">
    <source>
        <dbReference type="Proteomes" id="UP000054477"/>
    </source>
</evidence>